<dbReference type="SUPFAM" id="SSF143422">
    <property type="entry name" value="Transposase IS200-like"/>
    <property type="match status" value="1"/>
</dbReference>
<sequence length="232" mass="25766">MRHVNGVYTQAFNRRHAKVGHLPQGRFKAILVDRDAYLLEVCRYVELNPVRAGMVDQPAQWAWSSYCAHVGQVPVPAWLDSAGLHAYLLGHPVCSVADERRAMQGYVALVAAGRDVRLWDEALRQQIYFGDEAFVERMQALSVPQQEVSRDVPRPQRSQLLTLSQWLGSSESRAQELLCAHTQSGISMTAIAREMGLSVSYVSRLMGRAEAALQACSSVESQQTPEAAARNC</sequence>
<dbReference type="InterPro" id="IPR036515">
    <property type="entry name" value="Transposase_17_sf"/>
</dbReference>
<dbReference type="Gene3D" id="3.30.70.1290">
    <property type="entry name" value="Transposase IS200-like"/>
    <property type="match status" value="1"/>
</dbReference>
<proteinExistence type="predicted"/>
<dbReference type="PANTHER" id="PTHR34322">
    <property type="entry name" value="TRANSPOSASE, Y1_TNP DOMAIN-CONTAINING"/>
    <property type="match status" value="1"/>
</dbReference>
<reference evidence="1 2" key="1">
    <citation type="journal article" date="2019" name="Microbiome">
        <title>Annotated bacterial chromosomes from frame-shift-corrected long-read metagenomic data.</title>
        <authorList>
            <person name="Arumugam K."/>
            <person name="Bagci C."/>
            <person name="Bessarab I."/>
            <person name="Beier S."/>
            <person name="Buchfink B."/>
            <person name="Gorska A."/>
            <person name="Qiu G."/>
            <person name="Huson D.H."/>
            <person name="Williams R.B.H."/>
        </authorList>
    </citation>
    <scope>NUCLEOTIDE SEQUENCE [LARGE SCALE GENOMIC DNA]</scope>
    <source>
        <strain evidence="1">SSA1</strain>
    </source>
</reference>
<name>A0A7D5SK44_9PROT</name>
<dbReference type="InterPro" id="IPR013324">
    <property type="entry name" value="RNA_pol_sigma_r3/r4-like"/>
</dbReference>
<dbReference type="Proteomes" id="UP000509684">
    <property type="component" value="Chromosome"/>
</dbReference>
<evidence type="ECO:0000313" key="1">
    <source>
        <dbReference type="EMBL" id="QLH49001.1"/>
    </source>
</evidence>
<gene>
    <name evidence="1" type="ORF">HWD57_03825</name>
</gene>
<dbReference type="SUPFAM" id="SSF88659">
    <property type="entry name" value="Sigma3 and sigma4 domains of RNA polymerase sigma factors"/>
    <property type="match status" value="1"/>
</dbReference>
<dbReference type="PANTHER" id="PTHR34322:SF2">
    <property type="entry name" value="TRANSPOSASE IS200-LIKE DOMAIN-CONTAINING PROTEIN"/>
    <property type="match status" value="1"/>
</dbReference>
<dbReference type="AlphaFoldDB" id="A0A7D5SK44"/>
<evidence type="ECO:0000313" key="2">
    <source>
        <dbReference type="Proteomes" id="UP000509684"/>
    </source>
</evidence>
<dbReference type="KEGG" id="acog:HWD57_03825"/>
<dbReference type="GO" id="GO:0003677">
    <property type="term" value="F:DNA binding"/>
    <property type="evidence" value="ECO:0007669"/>
    <property type="project" value="InterPro"/>
</dbReference>
<accession>A0A7D5SK44</accession>
<dbReference type="GO" id="GO:0006313">
    <property type="term" value="P:DNA transposition"/>
    <property type="evidence" value="ECO:0007669"/>
    <property type="project" value="InterPro"/>
</dbReference>
<protein>
    <submittedName>
        <fullName evidence="1">Transposase</fullName>
    </submittedName>
</protein>
<organism evidence="1 2">
    <name type="scientific">Candidatus Accumulibacter cognatus</name>
    <dbReference type="NCBI Taxonomy" id="2954383"/>
    <lineage>
        <taxon>Bacteria</taxon>
        <taxon>Pseudomonadati</taxon>
        <taxon>Pseudomonadota</taxon>
        <taxon>Betaproteobacteria</taxon>
        <taxon>Candidatus Accumulibacter</taxon>
    </lineage>
</organism>
<dbReference type="EMBL" id="CP058708">
    <property type="protein sequence ID" value="QLH49001.1"/>
    <property type="molecule type" value="Genomic_DNA"/>
</dbReference>
<dbReference type="GO" id="GO:0004803">
    <property type="term" value="F:transposase activity"/>
    <property type="evidence" value="ECO:0007669"/>
    <property type="project" value="InterPro"/>
</dbReference>